<organism evidence="1">
    <name type="scientific">Mantoniella antarctica</name>
    <dbReference type="NCBI Taxonomy" id="81844"/>
    <lineage>
        <taxon>Eukaryota</taxon>
        <taxon>Viridiplantae</taxon>
        <taxon>Chlorophyta</taxon>
        <taxon>Mamiellophyceae</taxon>
        <taxon>Mamiellales</taxon>
        <taxon>Mamiellaceae</taxon>
        <taxon>Mantoniella</taxon>
    </lineage>
</organism>
<accession>A0A7S0X6K0</accession>
<sequence>MQTTTRTFSDWHTGKRLFTHDGYAQKVLRRAKRVRDPPFPCNGLCWGSEGRVPCPNTSGNGWCAARQDGSPRSCKDIYLLLTQEEQETHMRAWTEMTQPAYDLYLVPIRRTLQIRMLSVLTANNELVMGNAHTMLANTIDAHSPSILANQVATLQLADAVDAQFNEAVAALSNPFLCLPTNQTATISEVINTPPRVVRTPAPVLAIEPPPPVATIDPPPPVATIDPPYPVATVDPPAPVVEPARGIFRSVQDWLIKQ</sequence>
<proteinExistence type="predicted"/>
<evidence type="ECO:0000313" key="1">
    <source>
        <dbReference type="EMBL" id="CAD8702156.1"/>
    </source>
</evidence>
<protein>
    <submittedName>
        <fullName evidence="1">Uncharacterized protein</fullName>
    </submittedName>
</protein>
<reference evidence="1" key="1">
    <citation type="submission" date="2021-01" db="EMBL/GenBank/DDBJ databases">
        <authorList>
            <person name="Corre E."/>
            <person name="Pelletier E."/>
            <person name="Niang G."/>
            <person name="Scheremetjew M."/>
            <person name="Finn R."/>
            <person name="Kale V."/>
            <person name="Holt S."/>
            <person name="Cochrane G."/>
            <person name="Meng A."/>
            <person name="Brown T."/>
            <person name="Cohen L."/>
        </authorList>
    </citation>
    <scope>NUCLEOTIDE SEQUENCE</scope>
    <source>
        <strain evidence="1">SL-175</strain>
    </source>
</reference>
<gene>
    <name evidence="1" type="ORF">MANT1106_LOCUS4838</name>
</gene>
<dbReference type="AlphaFoldDB" id="A0A7S0X6K0"/>
<dbReference type="EMBL" id="HBFC01008442">
    <property type="protein sequence ID" value="CAD8702156.1"/>
    <property type="molecule type" value="Transcribed_RNA"/>
</dbReference>
<name>A0A7S0X6K0_9CHLO</name>